<sequence length="53" mass="6080">MSDNQLIGVSNYLLNSNAQLIISILKDKIPDEVWKNSNVVLELSQKDKLFKFD</sequence>
<gene>
    <name evidence="1" type="ORF">TS59_0700</name>
</gene>
<evidence type="ECO:0000313" key="1">
    <source>
        <dbReference type="EMBL" id="KJQ46405.1"/>
    </source>
</evidence>
<proteinExistence type="predicted"/>
<reference evidence="1 2" key="1">
    <citation type="submission" date="2015-02" db="EMBL/GenBank/DDBJ databases">
        <title>Mycoplasma mycoides subsp. mycoides strain:B237 Genome sequencing.</title>
        <authorList>
            <person name="Fischer A."/>
            <person name="Santana-Cruz I."/>
            <person name="Schieck E."/>
            <person name="Gourle H."/>
            <person name="Lambert M."/>
            <person name="Nadendla S."/>
            <person name="Miller R.A."/>
            <person name="Weber J."/>
            <person name="Bongcam-Rudloff E."/>
            <person name="Vashee S."/>
            <person name="Frey J."/>
            <person name="Jores J."/>
        </authorList>
    </citation>
    <scope>NUCLEOTIDE SEQUENCE [LARGE SCALE GENOMIC DNA]</scope>
    <source>
        <strain evidence="1 2">B237</strain>
    </source>
</reference>
<name>A0AAE2EIK8_MYCMY</name>
<dbReference type="KEGG" id="mmyi:mycmycITA_00674"/>
<protein>
    <submittedName>
        <fullName evidence="1">Uncharacterized protein</fullName>
    </submittedName>
</protein>
<dbReference type="Proteomes" id="UP000033624">
    <property type="component" value="Unassembled WGS sequence"/>
</dbReference>
<evidence type="ECO:0000313" key="2">
    <source>
        <dbReference type="Proteomes" id="UP000033624"/>
    </source>
</evidence>
<comment type="caution">
    <text evidence="1">The sequence shown here is derived from an EMBL/GenBank/DDBJ whole genome shotgun (WGS) entry which is preliminary data.</text>
</comment>
<dbReference type="AlphaFoldDB" id="A0AAE2EIK8"/>
<organism evidence="1 2">
    <name type="scientific">Mycoplasma mycoides subsp. mycoides</name>
    <dbReference type="NCBI Taxonomy" id="2103"/>
    <lineage>
        <taxon>Bacteria</taxon>
        <taxon>Bacillati</taxon>
        <taxon>Mycoplasmatota</taxon>
        <taxon>Mollicutes</taxon>
        <taxon>Mycoplasmataceae</taxon>
        <taxon>Mycoplasma</taxon>
    </lineage>
</organism>
<accession>A0AAE2EIK8</accession>
<dbReference type="EMBL" id="LAEW01000001">
    <property type="protein sequence ID" value="KJQ46405.1"/>
    <property type="molecule type" value="Genomic_DNA"/>
</dbReference>